<evidence type="ECO:0000256" key="1">
    <source>
        <dbReference type="SAM" id="MobiDB-lite"/>
    </source>
</evidence>
<protein>
    <submittedName>
        <fullName evidence="3">Uncharacterized protein</fullName>
    </submittedName>
</protein>
<proteinExistence type="predicted"/>
<feature type="compositionally biased region" description="Basic and acidic residues" evidence="1">
    <location>
        <begin position="32"/>
        <end position="48"/>
    </location>
</feature>
<comment type="caution">
    <text evidence="3">The sequence shown here is derived from an EMBL/GenBank/DDBJ whole genome shotgun (WGS) entry which is preliminary data.</text>
</comment>
<dbReference type="EMBL" id="JADCNM010000601">
    <property type="protein sequence ID" value="KAG0446247.1"/>
    <property type="molecule type" value="Genomic_DNA"/>
</dbReference>
<dbReference type="EMBL" id="JADCNL010000600">
    <property type="protein sequence ID" value="KAG0446231.1"/>
    <property type="molecule type" value="Genomic_DNA"/>
</dbReference>
<evidence type="ECO:0000313" key="3">
    <source>
        <dbReference type="EMBL" id="KAG0446247.1"/>
    </source>
</evidence>
<keyword evidence="4" id="KW-1185">Reference proteome</keyword>
<evidence type="ECO:0000313" key="2">
    <source>
        <dbReference type="EMBL" id="KAG0446231.1"/>
    </source>
</evidence>
<feature type="region of interest" description="Disordered" evidence="1">
    <location>
        <begin position="32"/>
        <end position="51"/>
    </location>
</feature>
<evidence type="ECO:0000313" key="4">
    <source>
        <dbReference type="Proteomes" id="UP000636800"/>
    </source>
</evidence>
<sequence length="68" mass="7446">MTSATTSASARHRAYAYWNGGGGLAARWIHRQSESSKRGSNRFPEEVQRQYSSQACRGGIEVAEEAGK</sequence>
<reference evidence="4 5" key="1">
    <citation type="journal article" date="2020" name="Nat. Food">
        <title>A phased Vanilla planifolia genome enables genetic improvement of flavour and production.</title>
        <authorList>
            <person name="Hasing T."/>
            <person name="Tang H."/>
            <person name="Brym M."/>
            <person name="Khazi F."/>
            <person name="Huang T."/>
            <person name="Chambers A.H."/>
        </authorList>
    </citation>
    <scope>NUCLEOTIDE SEQUENCE [LARGE SCALE GENOMIC DNA]</scope>
    <source>
        <tissue evidence="3">Leaf</tissue>
    </source>
</reference>
<evidence type="ECO:0000313" key="5">
    <source>
        <dbReference type="Proteomes" id="UP000639772"/>
    </source>
</evidence>
<organism evidence="3 5">
    <name type="scientific">Vanilla planifolia</name>
    <name type="common">Vanilla</name>
    <dbReference type="NCBI Taxonomy" id="51239"/>
    <lineage>
        <taxon>Eukaryota</taxon>
        <taxon>Viridiplantae</taxon>
        <taxon>Streptophyta</taxon>
        <taxon>Embryophyta</taxon>
        <taxon>Tracheophyta</taxon>
        <taxon>Spermatophyta</taxon>
        <taxon>Magnoliopsida</taxon>
        <taxon>Liliopsida</taxon>
        <taxon>Asparagales</taxon>
        <taxon>Orchidaceae</taxon>
        <taxon>Vanilloideae</taxon>
        <taxon>Vanilleae</taxon>
        <taxon>Vanilla</taxon>
    </lineage>
</organism>
<accession>A0A835P937</accession>
<name>A0A835P937_VANPL</name>
<dbReference type="AlphaFoldDB" id="A0A835P937"/>
<gene>
    <name evidence="2" type="ORF">HPP92_028940</name>
    <name evidence="3" type="ORF">HPP92_028950</name>
</gene>
<dbReference type="Proteomes" id="UP000636800">
    <property type="component" value="Unassembled WGS sequence"/>
</dbReference>
<dbReference type="Proteomes" id="UP000639772">
    <property type="component" value="Unassembled WGS sequence"/>
</dbReference>